<evidence type="ECO:0000256" key="5">
    <source>
        <dbReference type="ARBA" id="ARBA00022989"/>
    </source>
</evidence>
<dbReference type="GO" id="GO:0043772">
    <property type="term" value="F:acyl-phosphate glycerol-3-phosphate acyltransferase activity"/>
    <property type="evidence" value="ECO:0007669"/>
    <property type="project" value="UniProtKB-UniRule"/>
</dbReference>
<comment type="similarity">
    <text evidence="10">Belongs to the PlsY family.</text>
</comment>
<dbReference type="PANTHER" id="PTHR30309">
    <property type="entry name" value="INNER MEMBRANE PROTEIN YGIH"/>
    <property type="match status" value="1"/>
</dbReference>
<dbReference type="Proteomes" id="UP000317178">
    <property type="component" value="Chromosome"/>
</dbReference>
<sequence>MFDALLIGLFAYICGSIPFAWLIGKWIGGIDIRTVGSGNVGATNIGRTMGARWGICVLVLDALKGLLPVLLLPPLFTDADAPDFVHLKVIAAVAAILGHMCPVWLGFKGGKGVATALGVVLVLSPYASLGALVAFGIVFAWKRIVSIASIFAVLAFGITHFCVIGKEAFSSVYWSLSLFAIAAPLLIIWRHRSNIVRLIRGEEKAFVSGKIDPKMEAEIEQETETESEADQR</sequence>
<keyword evidence="7 10" id="KW-0472">Membrane</keyword>
<keyword evidence="6 10" id="KW-0443">Lipid metabolism</keyword>
<keyword evidence="4 10" id="KW-0812">Transmembrane</keyword>
<keyword evidence="11" id="KW-0012">Acyltransferase</keyword>
<evidence type="ECO:0000256" key="3">
    <source>
        <dbReference type="ARBA" id="ARBA00022679"/>
    </source>
</evidence>
<evidence type="ECO:0000256" key="8">
    <source>
        <dbReference type="ARBA" id="ARBA00023209"/>
    </source>
</evidence>
<evidence type="ECO:0000256" key="2">
    <source>
        <dbReference type="ARBA" id="ARBA00022516"/>
    </source>
</evidence>
<dbReference type="GO" id="GO:0008654">
    <property type="term" value="P:phospholipid biosynthetic process"/>
    <property type="evidence" value="ECO:0007669"/>
    <property type="project" value="UniProtKB-UniRule"/>
</dbReference>
<feature type="transmembrane region" description="Helical" evidence="10">
    <location>
        <begin position="144"/>
        <end position="164"/>
    </location>
</feature>
<dbReference type="NCBIfam" id="TIGR00023">
    <property type="entry name" value="glycerol-3-phosphate 1-O-acyltransferase PlsY"/>
    <property type="match status" value="1"/>
</dbReference>
<dbReference type="RefSeq" id="WP_144996679.1">
    <property type="nucleotide sequence ID" value="NZ_CP036281.1"/>
</dbReference>
<evidence type="ECO:0000256" key="4">
    <source>
        <dbReference type="ARBA" id="ARBA00022692"/>
    </source>
</evidence>
<dbReference type="PANTHER" id="PTHR30309:SF0">
    <property type="entry name" value="GLYCEROL-3-PHOSPHATE ACYLTRANSFERASE-RELATED"/>
    <property type="match status" value="1"/>
</dbReference>
<comment type="subcellular location">
    <subcellularLocation>
        <location evidence="10">Cell membrane</location>
        <topology evidence="10">Multi-pass membrane protein</topology>
    </subcellularLocation>
</comment>
<comment type="function">
    <text evidence="10">Catalyzes the transfer of an acyl group from acyl-phosphate (acyl-PO(4)) to glycerol-3-phosphate (G3P) to form lysophosphatidic acid (LPA). This enzyme utilizes acyl-phosphate as fatty acyl donor, but not acyl-CoA or acyl-ACP.</text>
</comment>
<feature type="transmembrane region" description="Helical" evidence="10">
    <location>
        <begin position="84"/>
        <end position="107"/>
    </location>
</feature>
<dbReference type="OrthoDB" id="9777124at2"/>
<reference evidence="11 12" key="1">
    <citation type="submission" date="2019-02" db="EMBL/GenBank/DDBJ databases">
        <title>Deep-cultivation of Planctomycetes and their phenomic and genomic characterization uncovers novel biology.</title>
        <authorList>
            <person name="Wiegand S."/>
            <person name="Jogler M."/>
            <person name="Boedeker C."/>
            <person name="Pinto D."/>
            <person name="Vollmers J."/>
            <person name="Rivas-Marin E."/>
            <person name="Kohn T."/>
            <person name="Peeters S.H."/>
            <person name="Heuer A."/>
            <person name="Rast P."/>
            <person name="Oberbeckmann S."/>
            <person name="Bunk B."/>
            <person name="Jeske O."/>
            <person name="Meyerdierks A."/>
            <person name="Storesund J.E."/>
            <person name="Kallscheuer N."/>
            <person name="Luecker S."/>
            <person name="Lage O.M."/>
            <person name="Pohl T."/>
            <person name="Merkel B.J."/>
            <person name="Hornburger P."/>
            <person name="Mueller R.-W."/>
            <person name="Bruemmer F."/>
            <person name="Labrenz M."/>
            <person name="Spormann A.M."/>
            <person name="Op den Camp H."/>
            <person name="Overmann J."/>
            <person name="Amann R."/>
            <person name="Jetten M.S.M."/>
            <person name="Mascher T."/>
            <person name="Medema M.H."/>
            <person name="Devos D.P."/>
            <person name="Kaster A.-K."/>
            <person name="Ovreas L."/>
            <person name="Rohde M."/>
            <person name="Galperin M.Y."/>
            <person name="Jogler C."/>
        </authorList>
    </citation>
    <scope>NUCLEOTIDE SEQUENCE [LARGE SCALE GENOMIC DNA]</scope>
    <source>
        <strain evidence="11 12">Pla110</strain>
    </source>
</reference>
<dbReference type="SMART" id="SM01207">
    <property type="entry name" value="G3P_acyltransf"/>
    <property type="match status" value="1"/>
</dbReference>
<feature type="transmembrane region" description="Helical" evidence="10">
    <location>
        <begin position="53"/>
        <end position="72"/>
    </location>
</feature>
<dbReference type="GO" id="GO:0005886">
    <property type="term" value="C:plasma membrane"/>
    <property type="evidence" value="ECO:0007669"/>
    <property type="project" value="UniProtKB-SubCell"/>
</dbReference>
<evidence type="ECO:0000256" key="6">
    <source>
        <dbReference type="ARBA" id="ARBA00023098"/>
    </source>
</evidence>
<keyword evidence="9 10" id="KW-1208">Phospholipid metabolism</keyword>
<dbReference type="EMBL" id="CP036281">
    <property type="protein sequence ID" value="QDU81381.1"/>
    <property type="molecule type" value="Genomic_DNA"/>
</dbReference>
<evidence type="ECO:0000313" key="11">
    <source>
        <dbReference type="EMBL" id="QDU81381.1"/>
    </source>
</evidence>
<comment type="subunit">
    <text evidence="10">Probably interacts with PlsX.</text>
</comment>
<keyword evidence="3 10" id="KW-0808">Transferase</keyword>
<dbReference type="InterPro" id="IPR003811">
    <property type="entry name" value="G3P_acylTferase_PlsY"/>
</dbReference>
<feature type="transmembrane region" description="Helical" evidence="10">
    <location>
        <begin position="114"/>
        <end position="138"/>
    </location>
</feature>
<organism evidence="11 12">
    <name type="scientific">Polystyrenella longa</name>
    <dbReference type="NCBI Taxonomy" id="2528007"/>
    <lineage>
        <taxon>Bacteria</taxon>
        <taxon>Pseudomonadati</taxon>
        <taxon>Planctomycetota</taxon>
        <taxon>Planctomycetia</taxon>
        <taxon>Planctomycetales</taxon>
        <taxon>Planctomycetaceae</taxon>
        <taxon>Polystyrenella</taxon>
    </lineage>
</organism>
<feature type="transmembrane region" description="Helical" evidence="10">
    <location>
        <begin position="6"/>
        <end position="24"/>
    </location>
</feature>
<feature type="transmembrane region" description="Helical" evidence="10">
    <location>
        <begin position="171"/>
        <end position="189"/>
    </location>
</feature>
<keyword evidence="8 10" id="KW-0594">Phospholipid biosynthesis</keyword>
<keyword evidence="2 10" id="KW-0444">Lipid biosynthesis</keyword>
<dbReference type="Pfam" id="PF02660">
    <property type="entry name" value="G3P_acyltransf"/>
    <property type="match status" value="1"/>
</dbReference>
<evidence type="ECO:0000256" key="7">
    <source>
        <dbReference type="ARBA" id="ARBA00023136"/>
    </source>
</evidence>
<keyword evidence="12" id="KW-1185">Reference proteome</keyword>
<dbReference type="HAMAP" id="MF_01043">
    <property type="entry name" value="PlsY"/>
    <property type="match status" value="1"/>
</dbReference>
<evidence type="ECO:0000256" key="10">
    <source>
        <dbReference type="HAMAP-Rule" id="MF_01043"/>
    </source>
</evidence>
<comment type="pathway">
    <text evidence="10">Lipid metabolism; phospholipid metabolism.</text>
</comment>
<dbReference type="KEGG" id="plon:Pla110_31220"/>
<evidence type="ECO:0000256" key="9">
    <source>
        <dbReference type="ARBA" id="ARBA00023264"/>
    </source>
</evidence>
<dbReference type="UniPathway" id="UPA00085"/>
<keyword evidence="1 10" id="KW-1003">Cell membrane</keyword>
<dbReference type="AlphaFoldDB" id="A0A518CQ84"/>
<evidence type="ECO:0000256" key="1">
    <source>
        <dbReference type="ARBA" id="ARBA00022475"/>
    </source>
</evidence>
<dbReference type="EC" id="2.3.1.275" evidence="10"/>
<evidence type="ECO:0000313" key="12">
    <source>
        <dbReference type="Proteomes" id="UP000317178"/>
    </source>
</evidence>
<proteinExistence type="inferred from homology"/>
<protein>
    <recommendedName>
        <fullName evidence="10">Glycerol-3-phosphate acyltransferase</fullName>
    </recommendedName>
    <alternativeName>
        <fullName evidence="10">Acyl-PO4 G3P acyltransferase</fullName>
    </alternativeName>
    <alternativeName>
        <fullName evidence="10">Acyl-phosphate--glycerol-3-phosphate acyltransferase</fullName>
    </alternativeName>
    <alternativeName>
        <fullName evidence="10">G3P acyltransferase</fullName>
        <shortName evidence="10">GPAT</shortName>
        <ecNumber evidence="10">2.3.1.275</ecNumber>
    </alternativeName>
    <alternativeName>
        <fullName evidence="10">Lysophosphatidic acid synthase</fullName>
        <shortName evidence="10">LPA synthase</shortName>
    </alternativeName>
</protein>
<comment type="catalytic activity">
    <reaction evidence="10">
        <text>an acyl phosphate + sn-glycerol 3-phosphate = a 1-acyl-sn-glycero-3-phosphate + phosphate</text>
        <dbReference type="Rhea" id="RHEA:34075"/>
        <dbReference type="ChEBI" id="CHEBI:43474"/>
        <dbReference type="ChEBI" id="CHEBI:57597"/>
        <dbReference type="ChEBI" id="CHEBI:57970"/>
        <dbReference type="ChEBI" id="CHEBI:59918"/>
        <dbReference type="EC" id="2.3.1.275"/>
    </reaction>
</comment>
<gene>
    <name evidence="10 11" type="primary">plsY</name>
    <name evidence="11" type="ORF">Pla110_31220</name>
</gene>
<name>A0A518CQ84_9PLAN</name>
<keyword evidence="5 10" id="KW-1133">Transmembrane helix</keyword>
<accession>A0A518CQ84</accession>